<evidence type="ECO:0000313" key="3">
    <source>
        <dbReference type="EMBL" id="RFO96637.1"/>
    </source>
</evidence>
<dbReference type="InterPro" id="IPR036409">
    <property type="entry name" value="Aldolase_II/adducin_N_sf"/>
</dbReference>
<dbReference type="AlphaFoldDB" id="A0A3E1RBA7"/>
<comment type="similarity">
    <text evidence="1">Belongs to the aldolase class II family.</text>
</comment>
<protein>
    <submittedName>
        <fullName evidence="3">Class II aldolase</fullName>
    </submittedName>
</protein>
<dbReference type="Pfam" id="PF00596">
    <property type="entry name" value="Aldolase_II"/>
    <property type="match status" value="1"/>
</dbReference>
<sequence length="252" mass="27360">MSSALNAADETALRCDLAAAYRLAARFGWDDTLYTHFSVRLPSPAGQERFLLNPFGLMFDEVCASDLIVVDARGHNVAGDAKLNPAGFTIHSAVHMARDDAHCVIHTHTLAGMAVAACERGLLQLNQISAEFFEGVGYHPYEGVATNLEERSRLQAALGNKAALILRHHGLLTVGSSVADAFYVMFYLNRACEIQLACAQLAGLGVAGAVTEIAPPVSAYVRQQLVKAQHERPLIWAAWLRQLERSGSNYKN</sequence>
<dbReference type="RefSeq" id="WP_117177278.1">
    <property type="nucleotide sequence ID" value="NZ_QFZK01000006.1"/>
</dbReference>
<dbReference type="GO" id="GO:0005856">
    <property type="term" value="C:cytoskeleton"/>
    <property type="evidence" value="ECO:0007669"/>
    <property type="project" value="TreeGrafter"/>
</dbReference>
<dbReference type="InterPro" id="IPR001303">
    <property type="entry name" value="Aldolase_II/adducin_N"/>
</dbReference>
<dbReference type="NCBIfam" id="NF005451">
    <property type="entry name" value="PRK07044.1"/>
    <property type="match status" value="1"/>
</dbReference>
<name>A0A3E1RBA7_9BURK</name>
<feature type="domain" description="Class II aldolase/adducin N-terminal" evidence="2">
    <location>
        <begin position="15"/>
        <end position="196"/>
    </location>
</feature>
<dbReference type="SMART" id="SM01007">
    <property type="entry name" value="Aldolase_II"/>
    <property type="match status" value="1"/>
</dbReference>
<evidence type="ECO:0000256" key="1">
    <source>
        <dbReference type="ARBA" id="ARBA00037961"/>
    </source>
</evidence>
<gene>
    <name evidence="3" type="ORF">DIC66_11465</name>
</gene>
<dbReference type="PANTHER" id="PTHR10672">
    <property type="entry name" value="ADDUCIN"/>
    <property type="match status" value="1"/>
</dbReference>
<keyword evidence="4" id="KW-1185">Reference proteome</keyword>
<dbReference type="GO" id="GO:0051015">
    <property type="term" value="F:actin filament binding"/>
    <property type="evidence" value="ECO:0007669"/>
    <property type="project" value="TreeGrafter"/>
</dbReference>
<dbReference type="InterPro" id="IPR051017">
    <property type="entry name" value="Aldolase-II_Adducin_sf"/>
</dbReference>
<dbReference type="Proteomes" id="UP000260665">
    <property type="component" value="Unassembled WGS sequence"/>
</dbReference>
<dbReference type="PANTHER" id="PTHR10672:SF3">
    <property type="entry name" value="PROTEIN HU-LI TAI SHAO"/>
    <property type="match status" value="1"/>
</dbReference>
<reference evidence="3 4" key="1">
    <citation type="submission" date="2018-05" db="EMBL/GenBank/DDBJ databases">
        <title>Rhodoferax soyangensis sp.nov., isolated from an oligotrophic freshwater lake.</title>
        <authorList>
            <person name="Park M."/>
        </authorList>
    </citation>
    <scope>NUCLEOTIDE SEQUENCE [LARGE SCALE GENOMIC DNA]</scope>
    <source>
        <strain evidence="3 4">IMCC26218</strain>
    </source>
</reference>
<proteinExistence type="inferred from homology"/>
<comment type="caution">
    <text evidence="3">The sequence shown here is derived from an EMBL/GenBank/DDBJ whole genome shotgun (WGS) entry which is preliminary data.</text>
</comment>
<dbReference type="EMBL" id="QFZK01000006">
    <property type="protein sequence ID" value="RFO96637.1"/>
    <property type="molecule type" value="Genomic_DNA"/>
</dbReference>
<organism evidence="3 4">
    <name type="scientific">Rhodoferax lacus</name>
    <dbReference type="NCBI Taxonomy" id="2184758"/>
    <lineage>
        <taxon>Bacteria</taxon>
        <taxon>Pseudomonadati</taxon>
        <taxon>Pseudomonadota</taxon>
        <taxon>Betaproteobacteria</taxon>
        <taxon>Burkholderiales</taxon>
        <taxon>Comamonadaceae</taxon>
        <taxon>Rhodoferax</taxon>
    </lineage>
</organism>
<evidence type="ECO:0000313" key="4">
    <source>
        <dbReference type="Proteomes" id="UP000260665"/>
    </source>
</evidence>
<dbReference type="SUPFAM" id="SSF53639">
    <property type="entry name" value="AraD/HMP-PK domain-like"/>
    <property type="match status" value="1"/>
</dbReference>
<evidence type="ECO:0000259" key="2">
    <source>
        <dbReference type="SMART" id="SM01007"/>
    </source>
</evidence>
<dbReference type="OrthoDB" id="8859181at2"/>
<dbReference type="Gene3D" id="3.40.225.10">
    <property type="entry name" value="Class II aldolase/adducin N-terminal domain"/>
    <property type="match status" value="1"/>
</dbReference>
<accession>A0A3E1RBA7</accession>